<feature type="domain" description="Methyl-accepting transducer" evidence="4">
    <location>
        <begin position="218"/>
        <end position="436"/>
    </location>
</feature>
<sequence length="436" mass="49290">MKFLTVFKKQTTPTEYFIKLHSYDHEVLLEPPTKEIKDQLTLTQIGIDDLKIAKALKPLMESNMDEMINEFYEKLLSVPSLEGIITKHSSTDRLKNTLKQHLIEMFSGKMDKEFFEKREAVAKIHFRIGLTPKWYMGSFQSLYASMFQLISEKMKSFEERKRAVEVVTKLLNIEQQLVLEAYEKENVQQREKEHEEVKNNLKNIILNVTGELAALSVETSASVEQLISNSNEVSNSVIQSTEKTKQTKIVATDSRDRMENLTKKMDELNLSSRKMDDLTRKLTDSSEEINRVIGIVKNIADQTTLLSLNSAIEAARAGEHGRGFAVVANEVKKLSEETKASVENIEKLVSKSSTYISMVNDAIGEVTQLVASGTEETLQTKETFEGIAGTLEDSLQMVNLVEEEFSDLKLIIKEIGQASSRVAVSAEHLNETARDL</sequence>
<reference evidence="5 6" key="1">
    <citation type="submission" date="2021-06" db="EMBL/GenBank/DDBJ databases">
        <title>Bacillus sp. RD4P76, an endophyte from a halophyte.</title>
        <authorList>
            <person name="Sun J.-Q."/>
        </authorList>
    </citation>
    <scope>NUCLEOTIDE SEQUENCE [LARGE SCALE GENOMIC DNA]</scope>
    <source>
        <strain evidence="5 6">CGMCC 1.15917</strain>
    </source>
</reference>
<evidence type="ECO:0000313" key="6">
    <source>
        <dbReference type="Proteomes" id="UP000784880"/>
    </source>
</evidence>
<evidence type="ECO:0000256" key="2">
    <source>
        <dbReference type="PROSITE-ProRule" id="PRU00284"/>
    </source>
</evidence>
<feature type="coiled-coil region" evidence="3">
    <location>
        <begin position="251"/>
        <end position="278"/>
    </location>
</feature>
<comment type="caution">
    <text evidence="5">The sequence shown here is derived from an EMBL/GenBank/DDBJ whole genome shotgun (WGS) entry which is preliminary data.</text>
</comment>
<gene>
    <name evidence="5" type="ORF">KS419_06060</name>
</gene>
<dbReference type="InterPro" id="IPR044398">
    <property type="entry name" value="Globin-sensor_dom"/>
</dbReference>
<dbReference type="PANTHER" id="PTHR32089">
    <property type="entry name" value="METHYL-ACCEPTING CHEMOTAXIS PROTEIN MCPB"/>
    <property type="match status" value="1"/>
</dbReference>
<name>A0ABS6JFQ0_9BACI</name>
<dbReference type="SMART" id="SM00283">
    <property type="entry name" value="MA"/>
    <property type="match status" value="1"/>
</dbReference>
<evidence type="ECO:0000313" key="5">
    <source>
        <dbReference type="EMBL" id="MBU9711290.1"/>
    </source>
</evidence>
<keyword evidence="6" id="KW-1185">Reference proteome</keyword>
<dbReference type="InterPro" id="IPR004089">
    <property type="entry name" value="MCPsignal_dom"/>
</dbReference>
<proteinExistence type="predicted"/>
<organism evidence="5 6">
    <name type="scientific">Evansella tamaricis</name>
    <dbReference type="NCBI Taxonomy" id="2069301"/>
    <lineage>
        <taxon>Bacteria</taxon>
        <taxon>Bacillati</taxon>
        <taxon>Bacillota</taxon>
        <taxon>Bacilli</taxon>
        <taxon>Bacillales</taxon>
        <taxon>Bacillaceae</taxon>
        <taxon>Evansella</taxon>
    </lineage>
</organism>
<dbReference type="CDD" id="cd01068">
    <property type="entry name" value="globin_sensor"/>
    <property type="match status" value="1"/>
</dbReference>
<dbReference type="Pfam" id="PF00015">
    <property type="entry name" value="MCPsignal"/>
    <property type="match status" value="1"/>
</dbReference>
<dbReference type="Proteomes" id="UP000784880">
    <property type="component" value="Unassembled WGS sequence"/>
</dbReference>
<evidence type="ECO:0000256" key="3">
    <source>
        <dbReference type="SAM" id="Coils"/>
    </source>
</evidence>
<protein>
    <submittedName>
        <fullName evidence="5">Globin-coupled sensor protein</fullName>
    </submittedName>
</protein>
<keyword evidence="1 2" id="KW-0807">Transducer</keyword>
<keyword evidence="3" id="KW-0175">Coiled coil</keyword>
<dbReference type="PROSITE" id="PS50111">
    <property type="entry name" value="CHEMOTAXIS_TRANSDUC_2"/>
    <property type="match status" value="1"/>
</dbReference>
<evidence type="ECO:0000256" key="1">
    <source>
        <dbReference type="ARBA" id="ARBA00023224"/>
    </source>
</evidence>
<accession>A0ABS6JFQ0</accession>
<dbReference type="PANTHER" id="PTHR32089:SF118">
    <property type="entry name" value="HEME-BASED AEROTACTIC TRANSDUCER HEMAT"/>
    <property type="match status" value="1"/>
</dbReference>
<dbReference type="EMBL" id="JAHQCS010000065">
    <property type="protein sequence ID" value="MBU9711290.1"/>
    <property type="molecule type" value="Genomic_DNA"/>
</dbReference>
<dbReference type="Pfam" id="PF11563">
    <property type="entry name" value="Protoglobin"/>
    <property type="match status" value="1"/>
</dbReference>
<dbReference type="RefSeq" id="WP_217065174.1">
    <property type="nucleotide sequence ID" value="NZ_JAHQCS010000065.1"/>
</dbReference>
<evidence type="ECO:0000259" key="4">
    <source>
        <dbReference type="PROSITE" id="PS50111"/>
    </source>
</evidence>
<dbReference type="InterPro" id="IPR039379">
    <property type="entry name" value="Protoglobin_sensor_dom"/>
</dbReference>